<dbReference type="AlphaFoldDB" id="A0A9X5I4L9"/>
<dbReference type="NCBIfam" id="TIGR00249">
    <property type="entry name" value="sixA"/>
    <property type="match status" value="1"/>
</dbReference>
<dbReference type="InterPro" id="IPR029033">
    <property type="entry name" value="His_PPase_superfam"/>
</dbReference>
<gene>
    <name evidence="1" type="primary">sixA</name>
    <name evidence="1" type="ORF">QH73_0008865</name>
</gene>
<dbReference type="GO" id="GO:0005737">
    <property type="term" value="C:cytoplasm"/>
    <property type="evidence" value="ECO:0007669"/>
    <property type="project" value="InterPro"/>
</dbReference>
<dbReference type="GO" id="GO:0101006">
    <property type="term" value="F:protein histidine phosphatase activity"/>
    <property type="evidence" value="ECO:0007669"/>
    <property type="project" value="InterPro"/>
</dbReference>
<proteinExistence type="predicted"/>
<dbReference type="RefSeq" id="WP_039716708.1">
    <property type="nucleotide sequence ID" value="NZ_JTJC03000002.1"/>
</dbReference>
<dbReference type="InterPro" id="IPR013078">
    <property type="entry name" value="His_Pase_superF_clade-1"/>
</dbReference>
<dbReference type="SUPFAM" id="SSF53254">
    <property type="entry name" value="Phosphoglycerate mutase-like"/>
    <property type="match status" value="1"/>
</dbReference>
<reference evidence="1 2" key="1">
    <citation type="journal article" date="2015" name="Genome Announc.">
        <title>Draft Genome Sequence of the Terrestrial Cyanobacterium Scytonema millei VB511283, Isolated from Eastern India.</title>
        <authorList>
            <person name="Sen D."/>
            <person name="Chandrababunaidu M.M."/>
            <person name="Singh D."/>
            <person name="Sanghi N."/>
            <person name="Ghorai A."/>
            <person name="Mishra G.P."/>
            <person name="Madduluri M."/>
            <person name="Adhikary S.P."/>
            <person name="Tripathy S."/>
        </authorList>
    </citation>
    <scope>NUCLEOTIDE SEQUENCE [LARGE SCALE GENOMIC DNA]</scope>
    <source>
        <strain evidence="1 2">VB511283</strain>
    </source>
</reference>
<comment type="caution">
    <text evidence="1">The sequence shown here is derived from an EMBL/GenBank/DDBJ whole genome shotgun (WGS) entry which is preliminary data.</text>
</comment>
<accession>A0A9X5I4L9</accession>
<dbReference type="PANTHER" id="PTHR48100">
    <property type="entry name" value="BROAD-SPECIFICITY PHOSPHATASE YOR283W-RELATED"/>
    <property type="match status" value="1"/>
</dbReference>
<dbReference type="EMBL" id="JTJC03000002">
    <property type="protein sequence ID" value="NHC34769.1"/>
    <property type="molecule type" value="Genomic_DNA"/>
</dbReference>
<dbReference type="InterPro" id="IPR004449">
    <property type="entry name" value="SixA"/>
</dbReference>
<dbReference type="InterPro" id="IPR050275">
    <property type="entry name" value="PGM_Phosphatase"/>
</dbReference>
<dbReference type="PANTHER" id="PTHR48100:SF1">
    <property type="entry name" value="HISTIDINE PHOSPHATASE FAMILY PROTEIN-RELATED"/>
    <property type="match status" value="1"/>
</dbReference>
<evidence type="ECO:0000313" key="2">
    <source>
        <dbReference type="Proteomes" id="UP000031532"/>
    </source>
</evidence>
<dbReference type="CDD" id="cd07067">
    <property type="entry name" value="HP_PGM_like"/>
    <property type="match status" value="1"/>
</dbReference>
<dbReference type="Pfam" id="PF00300">
    <property type="entry name" value="His_Phos_1"/>
    <property type="match status" value="1"/>
</dbReference>
<dbReference type="Proteomes" id="UP000031532">
    <property type="component" value="Unassembled WGS sequence"/>
</dbReference>
<name>A0A9X5I4L9_9CYAN</name>
<evidence type="ECO:0000313" key="1">
    <source>
        <dbReference type="EMBL" id="NHC34769.1"/>
    </source>
</evidence>
<organism evidence="1 2">
    <name type="scientific">Scytonema millei VB511283</name>
    <dbReference type="NCBI Taxonomy" id="1245923"/>
    <lineage>
        <taxon>Bacteria</taxon>
        <taxon>Bacillati</taxon>
        <taxon>Cyanobacteriota</taxon>
        <taxon>Cyanophyceae</taxon>
        <taxon>Nostocales</taxon>
        <taxon>Scytonemataceae</taxon>
        <taxon>Scytonema</taxon>
    </lineage>
</organism>
<protein>
    <submittedName>
        <fullName evidence="1">Phosphohistidine phosphatase SixA</fullName>
    </submittedName>
</protein>
<sequence length="178" mass="20065">MELYFIRHGIAEERSPAVEDEKRELTAKGREKTQKVAKRLYELGLRFELILTSPLARARQTAEILQSCGLSPQIEESSYLSPEGDFCLWLSWLEQKQMLATDTQLALVGHEPDLGQWVEMLIWGKLKQESAFAENSLDDNAAALVLKKAGIIGVNLPKDNSPVGRSQLFWLAPPKFLL</sequence>
<keyword evidence="2" id="KW-1185">Reference proteome</keyword>
<dbReference type="Gene3D" id="3.40.50.1240">
    <property type="entry name" value="Phosphoglycerate mutase-like"/>
    <property type="match status" value="1"/>
</dbReference>
<dbReference type="OrthoDB" id="194934at2"/>